<dbReference type="OrthoDB" id="429145at2759"/>
<comment type="caution">
    <text evidence="1">The sequence shown here is derived from an EMBL/GenBank/DDBJ whole genome shotgun (WGS) entry which is preliminary data.</text>
</comment>
<protein>
    <submittedName>
        <fullName evidence="1">Alpha carbonic anhydrase 7</fullName>
    </submittedName>
</protein>
<sequence length="140" mass="15539">MVQVEMLHLAIEDAMVSLELGINHEDCILLQQHMFQLRWIGGSGARHIHINGTEYQLNQIHWHTATEHTIKGQSNMKESVGCLVPLVDVTVHLRYTCTRTAFAMSDGFISATPMVSSCVIGLFQADFAIDANAALSDIFL</sequence>
<dbReference type="Gene3D" id="3.10.200.10">
    <property type="entry name" value="Alpha carbonic anhydrase"/>
    <property type="match status" value="1"/>
</dbReference>
<dbReference type="SUPFAM" id="SSF51069">
    <property type="entry name" value="Carbonic anhydrase"/>
    <property type="match status" value="1"/>
</dbReference>
<accession>A0A2U1KX90</accession>
<keyword evidence="2" id="KW-1185">Reference proteome</keyword>
<dbReference type="InterPro" id="IPR036398">
    <property type="entry name" value="CA_dom_sf"/>
</dbReference>
<name>A0A2U1KX90_ARTAN</name>
<dbReference type="Proteomes" id="UP000245207">
    <property type="component" value="Unassembled WGS sequence"/>
</dbReference>
<dbReference type="STRING" id="35608.A0A2U1KX90"/>
<gene>
    <name evidence="1" type="ORF">CTI12_AA554760</name>
</gene>
<reference evidence="1 2" key="1">
    <citation type="journal article" date="2018" name="Mol. Plant">
        <title>The genome of Artemisia annua provides insight into the evolution of Asteraceae family and artemisinin biosynthesis.</title>
        <authorList>
            <person name="Shen Q."/>
            <person name="Zhang L."/>
            <person name="Liao Z."/>
            <person name="Wang S."/>
            <person name="Yan T."/>
            <person name="Shi P."/>
            <person name="Liu M."/>
            <person name="Fu X."/>
            <person name="Pan Q."/>
            <person name="Wang Y."/>
            <person name="Lv Z."/>
            <person name="Lu X."/>
            <person name="Zhang F."/>
            <person name="Jiang W."/>
            <person name="Ma Y."/>
            <person name="Chen M."/>
            <person name="Hao X."/>
            <person name="Li L."/>
            <person name="Tang Y."/>
            <person name="Lv G."/>
            <person name="Zhou Y."/>
            <person name="Sun X."/>
            <person name="Brodelius P.E."/>
            <person name="Rose J.K.C."/>
            <person name="Tang K."/>
        </authorList>
    </citation>
    <scope>NUCLEOTIDE SEQUENCE [LARGE SCALE GENOMIC DNA]</scope>
    <source>
        <strain evidence="2">cv. Huhao1</strain>
        <tissue evidence="1">Leaf</tissue>
    </source>
</reference>
<organism evidence="1 2">
    <name type="scientific">Artemisia annua</name>
    <name type="common">Sweet wormwood</name>
    <dbReference type="NCBI Taxonomy" id="35608"/>
    <lineage>
        <taxon>Eukaryota</taxon>
        <taxon>Viridiplantae</taxon>
        <taxon>Streptophyta</taxon>
        <taxon>Embryophyta</taxon>
        <taxon>Tracheophyta</taxon>
        <taxon>Spermatophyta</taxon>
        <taxon>Magnoliopsida</taxon>
        <taxon>eudicotyledons</taxon>
        <taxon>Gunneridae</taxon>
        <taxon>Pentapetalae</taxon>
        <taxon>asterids</taxon>
        <taxon>campanulids</taxon>
        <taxon>Asterales</taxon>
        <taxon>Asteraceae</taxon>
        <taxon>Asteroideae</taxon>
        <taxon>Anthemideae</taxon>
        <taxon>Artemisiinae</taxon>
        <taxon>Artemisia</taxon>
    </lineage>
</organism>
<proteinExistence type="predicted"/>
<dbReference type="AlphaFoldDB" id="A0A2U1KX90"/>
<evidence type="ECO:0000313" key="2">
    <source>
        <dbReference type="Proteomes" id="UP000245207"/>
    </source>
</evidence>
<dbReference type="EMBL" id="PKPP01013121">
    <property type="protein sequence ID" value="PWA41378.1"/>
    <property type="molecule type" value="Genomic_DNA"/>
</dbReference>
<evidence type="ECO:0000313" key="1">
    <source>
        <dbReference type="EMBL" id="PWA41378.1"/>
    </source>
</evidence>